<comment type="caution">
    <text evidence="2">The sequence shown here is derived from an EMBL/GenBank/DDBJ whole genome shotgun (WGS) entry which is preliminary data.</text>
</comment>
<reference evidence="2 3" key="1">
    <citation type="submission" date="2014-01" db="EMBL/GenBank/DDBJ databases">
        <title>Sulfitobacter donghicola JCM 14565 Genome Sequencing.</title>
        <authorList>
            <person name="Lai Q."/>
            <person name="Hong Z."/>
        </authorList>
    </citation>
    <scope>NUCLEOTIDE SEQUENCE [LARGE SCALE GENOMIC DNA]</scope>
    <source>
        <strain evidence="2 3">JCM 14565</strain>
    </source>
</reference>
<evidence type="ECO:0000313" key="2">
    <source>
        <dbReference type="EMBL" id="KEJ89301.1"/>
    </source>
</evidence>
<dbReference type="InterPro" id="IPR022742">
    <property type="entry name" value="Hydrolase_4"/>
</dbReference>
<dbReference type="eggNOG" id="COG4757">
    <property type="taxonomic scope" value="Bacteria"/>
</dbReference>
<dbReference type="EMBL" id="JAMC01000003">
    <property type="protein sequence ID" value="KEJ89301.1"/>
    <property type="molecule type" value="Genomic_DNA"/>
</dbReference>
<evidence type="ECO:0000259" key="1">
    <source>
        <dbReference type="Pfam" id="PF12146"/>
    </source>
</evidence>
<accession>A0A073IIE8</accession>
<dbReference type="STRING" id="1300350.Z948_2840"/>
<gene>
    <name evidence="2" type="ORF">DSW25_09785</name>
</gene>
<feature type="domain" description="Serine aminopeptidase S33" evidence="1">
    <location>
        <begin position="29"/>
        <end position="123"/>
    </location>
</feature>
<dbReference type="PIRSF" id="PIRSF037442">
    <property type="entry name" value="UCP037442_abhydr"/>
    <property type="match status" value="1"/>
</dbReference>
<proteinExistence type="predicted"/>
<dbReference type="Pfam" id="PF12146">
    <property type="entry name" value="Hydrolase_4"/>
    <property type="match status" value="1"/>
</dbReference>
<keyword evidence="3" id="KW-1185">Reference proteome</keyword>
<dbReference type="SUPFAM" id="SSF53474">
    <property type="entry name" value="alpha/beta-Hydrolases"/>
    <property type="match status" value="1"/>
</dbReference>
<evidence type="ECO:0000313" key="3">
    <source>
        <dbReference type="Proteomes" id="UP000027734"/>
    </source>
</evidence>
<protein>
    <submittedName>
        <fullName evidence="2">Alpha/beta hydrolase</fullName>
    </submittedName>
</protein>
<dbReference type="Proteomes" id="UP000027734">
    <property type="component" value="Unassembled WGS sequence"/>
</dbReference>
<dbReference type="Gene3D" id="3.40.50.1820">
    <property type="entry name" value="alpha/beta hydrolase"/>
    <property type="match status" value="1"/>
</dbReference>
<dbReference type="GO" id="GO:0016787">
    <property type="term" value="F:hydrolase activity"/>
    <property type="evidence" value="ECO:0007669"/>
    <property type="project" value="UniProtKB-KW"/>
</dbReference>
<dbReference type="AlphaFoldDB" id="A0A073IIE8"/>
<dbReference type="InterPro" id="IPR017208">
    <property type="entry name" value="UCP037442_abhydr"/>
</dbReference>
<dbReference type="RefSeq" id="WP_025060147.1">
    <property type="nucleotide sequence ID" value="NZ_JAMC01000003.1"/>
</dbReference>
<keyword evidence="2" id="KW-0378">Hydrolase</keyword>
<name>A0A073IIE8_9RHOB</name>
<dbReference type="OrthoDB" id="9785076at2"/>
<dbReference type="InterPro" id="IPR029058">
    <property type="entry name" value="AB_hydrolase_fold"/>
</dbReference>
<organism evidence="2 3">
    <name type="scientific">Sulfitobacter donghicola DSW-25 = KCTC 12864 = JCM 14565</name>
    <dbReference type="NCBI Taxonomy" id="1300350"/>
    <lineage>
        <taxon>Bacteria</taxon>
        <taxon>Pseudomonadati</taxon>
        <taxon>Pseudomonadota</taxon>
        <taxon>Alphaproteobacteria</taxon>
        <taxon>Rhodobacterales</taxon>
        <taxon>Roseobacteraceae</taxon>
        <taxon>Sulfitobacter</taxon>
    </lineage>
</organism>
<sequence>MAKEILGEEITFAAPDGWTLAGSLFRGENPTTAILISAGTGFPRRFYKDVAQYLAQRGAVVLTYDYRGIGGSGAEDLAASGIDYPDWGRLDMPAAVDALEQACPDLQITHLAHSVGGHFIGLMPNHNKIRRHAFASVGVGSWMYHHKSYLPTEMYFWWGLGTYCLLRYGYIKPLGGWQGEALPPELFKTWRRWSNRREYFRSDYDGKLAGHHYDQVDAPIKSWIFPDDPIATQPAAESLLKSYPNAKQQIVMRSAKDIGVSRIGHEGAFRKGREELWGEFWDWLSKP</sequence>